<evidence type="ECO:0000313" key="5">
    <source>
        <dbReference type="Proteomes" id="UP000193420"/>
    </source>
</evidence>
<evidence type="ECO:0000256" key="2">
    <source>
        <dbReference type="ARBA" id="ARBA00023002"/>
    </source>
</evidence>
<evidence type="ECO:0000313" key="4">
    <source>
        <dbReference type="EMBL" id="SMG40892.1"/>
    </source>
</evidence>
<gene>
    <name evidence="4" type="ORF">SAMN03080602_02921</name>
</gene>
<keyword evidence="5" id="KW-1185">Reference proteome</keyword>
<dbReference type="Pfam" id="PF00106">
    <property type="entry name" value="adh_short"/>
    <property type="match status" value="1"/>
</dbReference>
<proteinExistence type="inferred from homology"/>
<dbReference type="CDD" id="cd05233">
    <property type="entry name" value="SDR_c"/>
    <property type="match status" value="1"/>
</dbReference>
<dbReference type="PANTHER" id="PTHR42901:SF1">
    <property type="entry name" value="ALCOHOL DEHYDROGENASE"/>
    <property type="match status" value="1"/>
</dbReference>
<reference evidence="5" key="1">
    <citation type="submission" date="2017-04" db="EMBL/GenBank/DDBJ databases">
        <authorList>
            <person name="Varghese N."/>
            <person name="Submissions S."/>
        </authorList>
    </citation>
    <scope>NUCLEOTIDE SEQUENCE [LARGE SCALE GENOMIC DNA]</scope>
    <source>
        <strain evidence="5">DSM 19835</strain>
    </source>
</reference>
<dbReference type="PANTHER" id="PTHR42901">
    <property type="entry name" value="ALCOHOL DEHYDROGENASE"/>
    <property type="match status" value="1"/>
</dbReference>
<evidence type="ECO:0000256" key="1">
    <source>
        <dbReference type="ARBA" id="ARBA00006484"/>
    </source>
</evidence>
<dbReference type="GO" id="GO:0016491">
    <property type="term" value="F:oxidoreductase activity"/>
    <property type="evidence" value="ECO:0007669"/>
    <property type="project" value="UniProtKB-KW"/>
</dbReference>
<dbReference type="PRINTS" id="PR00080">
    <property type="entry name" value="SDRFAMILY"/>
</dbReference>
<name>A0A1X7KIL7_9FLAO</name>
<dbReference type="Proteomes" id="UP000193420">
    <property type="component" value="Unassembled WGS sequence"/>
</dbReference>
<dbReference type="EMBL" id="FXAO01000006">
    <property type="protein sequence ID" value="SMG40892.1"/>
    <property type="molecule type" value="Genomic_DNA"/>
</dbReference>
<dbReference type="GO" id="GO:0005829">
    <property type="term" value="C:cytosol"/>
    <property type="evidence" value="ECO:0007669"/>
    <property type="project" value="TreeGrafter"/>
</dbReference>
<dbReference type="RefSeq" id="WP_085499681.1">
    <property type="nucleotide sequence ID" value="NZ_FXAO01000006.1"/>
</dbReference>
<accession>A0A1X7KIL7</accession>
<dbReference type="InterPro" id="IPR036291">
    <property type="entry name" value="NAD(P)-bd_dom_sf"/>
</dbReference>
<dbReference type="Gene3D" id="3.40.50.720">
    <property type="entry name" value="NAD(P)-binding Rossmann-like Domain"/>
    <property type="match status" value="1"/>
</dbReference>
<dbReference type="AlphaFoldDB" id="A0A1X7KIL7"/>
<protein>
    <submittedName>
        <fullName evidence="4">NADP-dependent 3-hydroxy acid dehydrogenase YdfG</fullName>
    </submittedName>
</protein>
<dbReference type="PRINTS" id="PR00081">
    <property type="entry name" value="GDHRDH"/>
</dbReference>
<comment type="similarity">
    <text evidence="1 3">Belongs to the short-chain dehydrogenases/reductases (SDR) family.</text>
</comment>
<dbReference type="STRING" id="188872.SAMN03080602_02921"/>
<keyword evidence="2" id="KW-0560">Oxidoreductase</keyword>
<dbReference type="OrthoDB" id="9803333at2"/>
<sequence>MTKLLSNKTAIVTGGSNGYGYGIAKKLKEAGANVWITGRSIEKLKTAASELNINYKRADVTSPEDWDELVKAIIEKHGQLDILINNAGGGIAIADITAQSDLDIKSSVELNLLGAIYGSKRAADLMVKQKSGTIINISSICSTQAWPGFSIYAAAKAGLEQFSRSLYVDLRPHSVRAMCITPSWGNTSFNEATGLQGFDEEVAKKAIQPDDMGKVVVDACLLPDHLIIPELTIMPMVQEIIPY</sequence>
<dbReference type="SUPFAM" id="SSF51735">
    <property type="entry name" value="NAD(P)-binding Rossmann-fold domains"/>
    <property type="match status" value="1"/>
</dbReference>
<dbReference type="InterPro" id="IPR002347">
    <property type="entry name" value="SDR_fam"/>
</dbReference>
<organism evidence="4 5">
    <name type="scientific">Arenibacter troitsensis</name>
    <dbReference type="NCBI Taxonomy" id="188872"/>
    <lineage>
        <taxon>Bacteria</taxon>
        <taxon>Pseudomonadati</taxon>
        <taxon>Bacteroidota</taxon>
        <taxon>Flavobacteriia</taxon>
        <taxon>Flavobacteriales</taxon>
        <taxon>Flavobacteriaceae</taxon>
        <taxon>Arenibacter</taxon>
    </lineage>
</organism>
<evidence type="ECO:0000256" key="3">
    <source>
        <dbReference type="RuleBase" id="RU000363"/>
    </source>
</evidence>